<proteinExistence type="predicted"/>
<reference evidence="1 2" key="1">
    <citation type="journal article" date="2024" name="Plant Biotechnol. J.">
        <title>Genome and CRISPR/Cas9 system of a widespread forest tree (Populus alba) in the world.</title>
        <authorList>
            <person name="Liu Y.J."/>
            <person name="Jiang P.F."/>
            <person name="Han X.M."/>
            <person name="Li X.Y."/>
            <person name="Wang H.M."/>
            <person name="Wang Y.J."/>
            <person name="Wang X.X."/>
            <person name="Zeng Q.Y."/>
        </authorList>
    </citation>
    <scope>NUCLEOTIDE SEQUENCE [LARGE SCALE GENOMIC DNA]</scope>
    <source>
        <strain evidence="2">cv. PAL-ZL1</strain>
    </source>
</reference>
<dbReference type="Proteomes" id="UP000309997">
    <property type="component" value="Unassembled WGS sequence"/>
</dbReference>
<name>A0ACC4AGP8_POPAL</name>
<evidence type="ECO:0000313" key="1">
    <source>
        <dbReference type="EMBL" id="KAL3565316.1"/>
    </source>
</evidence>
<organism evidence="1 2">
    <name type="scientific">Populus alba</name>
    <name type="common">White poplar</name>
    <dbReference type="NCBI Taxonomy" id="43335"/>
    <lineage>
        <taxon>Eukaryota</taxon>
        <taxon>Viridiplantae</taxon>
        <taxon>Streptophyta</taxon>
        <taxon>Embryophyta</taxon>
        <taxon>Tracheophyta</taxon>
        <taxon>Spermatophyta</taxon>
        <taxon>Magnoliopsida</taxon>
        <taxon>eudicotyledons</taxon>
        <taxon>Gunneridae</taxon>
        <taxon>Pentapetalae</taxon>
        <taxon>rosids</taxon>
        <taxon>fabids</taxon>
        <taxon>Malpighiales</taxon>
        <taxon>Salicaceae</taxon>
        <taxon>Saliceae</taxon>
        <taxon>Populus</taxon>
    </lineage>
</organism>
<gene>
    <name evidence="1" type="ORF">D5086_033362</name>
</gene>
<accession>A0ACC4AGP8</accession>
<comment type="caution">
    <text evidence="1">The sequence shown here is derived from an EMBL/GenBank/DDBJ whole genome shotgun (WGS) entry which is preliminary data.</text>
</comment>
<sequence>MEDRGGDTGRSRSDSKLAGEKRTSGELGEKSEVARKKIKMRNLESVLSPLLKKHESKHDNKRATSVGFGLDLNAQDDSSVNQEPIPHSERS</sequence>
<keyword evidence="2" id="KW-1185">Reference proteome</keyword>
<evidence type="ECO:0000313" key="2">
    <source>
        <dbReference type="Proteomes" id="UP000309997"/>
    </source>
</evidence>
<protein>
    <submittedName>
        <fullName evidence="1">Uncharacterized protein</fullName>
    </submittedName>
</protein>
<dbReference type="EMBL" id="RCHU02000019">
    <property type="protein sequence ID" value="KAL3565316.1"/>
    <property type="molecule type" value="Genomic_DNA"/>
</dbReference>